<dbReference type="AlphaFoldDB" id="A0A180GDJ3"/>
<dbReference type="EnsemblFungi" id="PTTG_12353-t43_1">
    <property type="protein sequence ID" value="PTTG_12353-t43_1-p1"/>
    <property type="gene ID" value="PTTG_12353"/>
</dbReference>
<dbReference type="EMBL" id="ADAS02000094">
    <property type="protein sequence ID" value="OAV90787.1"/>
    <property type="molecule type" value="Genomic_DNA"/>
</dbReference>
<dbReference type="VEuPathDB" id="FungiDB:PTTG_12353"/>
<dbReference type="PANTHER" id="PTHR33069:SF3">
    <property type="entry name" value="DYNEIN HEAVY CHAIN TAIL DOMAIN-CONTAINING PROTEIN"/>
    <property type="match status" value="1"/>
</dbReference>
<name>A0A180GDJ3_PUCT1</name>
<reference evidence="1" key="1">
    <citation type="submission" date="2009-11" db="EMBL/GenBank/DDBJ databases">
        <authorList>
            <consortium name="The Broad Institute Genome Sequencing Platform"/>
            <person name="Ward D."/>
            <person name="Feldgarden M."/>
            <person name="Earl A."/>
            <person name="Young S.K."/>
            <person name="Zeng Q."/>
            <person name="Koehrsen M."/>
            <person name="Alvarado L."/>
            <person name="Berlin A."/>
            <person name="Bochicchio J."/>
            <person name="Borenstein D."/>
            <person name="Chapman S.B."/>
            <person name="Chen Z."/>
            <person name="Engels R."/>
            <person name="Freedman E."/>
            <person name="Gellesch M."/>
            <person name="Goldberg J."/>
            <person name="Griggs A."/>
            <person name="Gujja S."/>
            <person name="Heilman E."/>
            <person name="Heiman D."/>
            <person name="Hepburn T."/>
            <person name="Howarth C."/>
            <person name="Jen D."/>
            <person name="Larson L."/>
            <person name="Lewis B."/>
            <person name="Mehta T."/>
            <person name="Park D."/>
            <person name="Pearson M."/>
            <person name="Roberts A."/>
            <person name="Saif S."/>
            <person name="Shea T."/>
            <person name="Shenoy N."/>
            <person name="Sisk P."/>
            <person name="Stolte C."/>
            <person name="Sykes S."/>
            <person name="Thomson T."/>
            <person name="Walk T."/>
            <person name="White J."/>
            <person name="Yandava C."/>
            <person name="Izard J."/>
            <person name="Baranova O.V."/>
            <person name="Blanton J.M."/>
            <person name="Tanner A.C."/>
            <person name="Dewhirst F.E."/>
            <person name="Haas B."/>
            <person name="Nusbaum C."/>
            <person name="Birren B."/>
        </authorList>
    </citation>
    <scope>NUCLEOTIDE SEQUENCE [LARGE SCALE GENOMIC DNA]</scope>
    <source>
        <strain evidence="1">1-1 BBBD Race 1</strain>
    </source>
</reference>
<dbReference type="OrthoDB" id="2513067at2759"/>
<sequence length="389" mass="45082">MMADFPATPVLEALKALVQKIGEMERFPGHRSNPAKENVEVTQEDLDQKNKLLDELRSDLLPSIKHELKALLEELDPPHNSSQCPNPNVEMTLDTLSKLDQAMQKSLQYINCAPLVPLKPTHAHDHHFKRCKAFRLWDLSIRMMWLKSHLHSLFWCYIRCPNLWKPRSSHSEDLKYRAPTPRDETARCLNYIDNTIRCSQATDFALFQLRWKSVAEAFDKSLASLANLTSPHQRNNTILKRRLVKQARLAVPVFKLLRTLFAKISNMTTQKLPFALDTELNSDTLHKLDEDPGVIIFACQVHVKCLEKRYKYNFATDTSRSLRDRNERLSRNVDSYVFLLALHIIPSSPNIDHSSLQNDFKAWLSEWQCLWQTAKDRLLAAMCVPEEED</sequence>
<reference evidence="2" key="4">
    <citation type="submission" date="2025-05" db="UniProtKB">
        <authorList>
            <consortium name="EnsemblFungi"/>
        </authorList>
    </citation>
    <scope>IDENTIFICATION</scope>
    <source>
        <strain evidence="2">isolate 1-1 / race 1 (BBBD)</strain>
    </source>
</reference>
<organism evidence="1">
    <name type="scientific">Puccinia triticina (isolate 1-1 / race 1 (BBBD))</name>
    <name type="common">Brown leaf rust fungus</name>
    <dbReference type="NCBI Taxonomy" id="630390"/>
    <lineage>
        <taxon>Eukaryota</taxon>
        <taxon>Fungi</taxon>
        <taxon>Dikarya</taxon>
        <taxon>Basidiomycota</taxon>
        <taxon>Pucciniomycotina</taxon>
        <taxon>Pucciniomycetes</taxon>
        <taxon>Pucciniales</taxon>
        <taxon>Pucciniaceae</taxon>
        <taxon>Puccinia</taxon>
    </lineage>
</organism>
<reference evidence="1" key="2">
    <citation type="submission" date="2016-05" db="EMBL/GenBank/DDBJ databases">
        <title>Comparative analysis highlights variable genome content of wheat rusts and divergence of the mating loci.</title>
        <authorList>
            <person name="Cuomo C.A."/>
            <person name="Bakkeren G."/>
            <person name="Szabo L."/>
            <person name="Khalil H."/>
            <person name="Joly D."/>
            <person name="Goldberg J."/>
            <person name="Young S."/>
            <person name="Zeng Q."/>
            <person name="Fellers J."/>
        </authorList>
    </citation>
    <scope>NUCLEOTIDE SEQUENCE [LARGE SCALE GENOMIC DNA]</scope>
    <source>
        <strain evidence="1">1-1 BBBD Race 1</strain>
    </source>
</reference>
<proteinExistence type="predicted"/>
<dbReference type="PANTHER" id="PTHR33069">
    <property type="entry name" value="CHROMOSOME 7, WHOLE GENOME SHOTGUN SEQUENCE-RELATED"/>
    <property type="match status" value="1"/>
</dbReference>
<protein>
    <submittedName>
        <fullName evidence="1 2">Uncharacterized protein</fullName>
    </submittedName>
</protein>
<evidence type="ECO:0000313" key="1">
    <source>
        <dbReference type="EMBL" id="OAV90787.1"/>
    </source>
</evidence>
<accession>A0A180GDJ3</accession>
<evidence type="ECO:0000313" key="2">
    <source>
        <dbReference type="EnsemblFungi" id="PTTG_12353-t43_1-p1"/>
    </source>
</evidence>
<gene>
    <name evidence="1" type="ORF">PTTG_12353</name>
</gene>
<dbReference type="Proteomes" id="UP000005240">
    <property type="component" value="Unassembled WGS sequence"/>
</dbReference>
<keyword evidence="3" id="KW-1185">Reference proteome</keyword>
<evidence type="ECO:0000313" key="3">
    <source>
        <dbReference type="Proteomes" id="UP000005240"/>
    </source>
</evidence>
<reference evidence="2 3" key="3">
    <citation type="journal article" date="2017" name="G3 (Bethesda)">
        <title>Comparative analysis highlights variable genome content of wheat rusts and divergence of the mating loci.</title>
        <authorList>
            <person name="Cuomo C.A."/>
            <person name="Bakkeren G."/>
            <person name="Khalil H.B."/>
            <person name="Panwar V."/>
            <person name="Joly D."/>
            <person name="Linning R."/>
            <person name="Sakthikumar S."/>
            <person name="Song X."/>
            <person name="Adiconis X."/>
            <person name="Fan L."/>
            <person name="Goldberg J.M."/>
            <person name="Levin J.Z."/>
            <person name="Young S."/>
            <person name="Zeng Q."/>
            <person name="Anikster Y."/>
            <person name="Bruce M."/>
            <person name="Wang M."/>
            <person name="Yin C."/>
            <person name="McCallum B."/>
            <person name="Szabo L.J."/>
            <person name="Hulbert S."/>
            <person name="Chen X."/>
            <person name="Fellers J.P."/>
        </authorList>
    </citation>
    <scope>NUCLEOTIDE SEQUENCE</scope>
    <source>
        <strain evidence="2">isolate 1-1 / race 1 (BBBD)</strain>
        <strain evidence="3">Isolate 1-1 / race 1 (BBBD)</strain>
    </source>
</reference>